<sequence>MERKRNQFDLPGIYYFQAGNTYTGSKGKLRFRIDVDGQIHVACWRTPLCFELSEMEGRAEFPLTEEGYDGLIAWLDAEYAAT</sequence>
<name>D4LBG7_RUMC1</name>
<keyword evidence="2" id="KW-1185">Reference proteome</keyword>
<evidence type="ECO:0000313" key="2">
    <source>
        <dbReference type="Proteomes" id="UP000007054"/>
    </source>
</evidence>
<dbReference type="HOGENOM" id="CLU_194271_0_0_9"/>
<evidence type="ECO:0000313" key="1">
    <source>
        <dbReference type="EMBL" id="CBL16962.1"/>
    </source>
</evidence>
<reference evidence="1" key="1">
    <citation type="submission" date="2010-03" db="EMBL/GenBank/DDBJ databases">
        <title>The genome sequence of Ruminococcus sp. 18P13.</title>
        <authorList>
            <consortium name="metaHIT consortium -- http://www.metahit.eu/"/>
            <person name="Pajon A."/>
            <person name="Turner K."/>
            <person name="Parkhill J."/>
            <person name="Bernalier A."/>
        </authorList>
    </citation>
    <scope>NUCLEOTIDE SEQUENCE [LARGE SCALE GENOMIC DNA]</scope>
    <source>
        <strain evidence="1">Type strain: 18P13</strain>
    </source>
</reference>
<dbReference type="OrthoDB" id="1821907at2"/>
<dbReference type="BioCyc" id="RCHA213810:RUM_RS03705-MONOMER"/>
<dbReference type="Proteomes" id="UP000007054">
    <property type="component" value="Chromosome"/>
</dbReference>
<dbReference type="RefSeq" id="WP_015557869.1">
    <property type="nucleotide sequence ID" value="NC_021039.1"/>
</dbReference>
<accession>D4LBG7</accession>
<dbReference type="AlphaFoldDB" id="D4LBG7"/>
<proteinExistence type="predicted"/>
<dbReference type="EMBL" id="FP929052">
    <property type="protein sequence ID" value="CBL16962.1"/>
    <property type="molecule type" value="Genomic_DNA"/>
</dbReference>
<dbReference type="GeneID" id="83155556"/>
<gene>
    <name evidence="1" type="ordered locus">RUM_07690</name>
</gene>
<reference evidence="1" key="2">
    <citation type="submission" date="2010-03" db="EMBL/GenBank/DDBJ databases">
        <authorList>
            <person name="Pajon A."/>
        </authorList>
    </citation>
    <scope>NUCLEOTIDE SEQUENCE</scope>
    <source>
        <strain evidence="1">Type strain: 18P13</strain>
    </source>
</reference>
<organism evidence="1 2">
    <name type="scientific">Ruminococcus champanellensis (strain DSM 18848 / JCM 17042 / KCTC 15320 / 18P13)</name>
    <dbReference type="NCBI Taxonomy" id="213810"/>
    <lineage>
        <taxon>Bacteria</taxon>
        <taxon>Bacillati</taxon>
        <taxon>Bacillota</taxon>
        <taxon>Clostridia</taxon>
        <taxon>Eubacteriales</taxon>
        <taxon>Oscillospiraceae</taxon>
        <taxon>Ruminococcus</taxon>
    </lineage>
</organism>
<dbReference type="KEGG" id="rch:RUM_07690"/>
<protein>
    <submittedName>
        <fullName evidence="1">Uncharacterized protein</fullName>
    </submittedName>
</protein>
<dbReference type="PATRIC" id="fig|213810.4.peg.684"/>